<dbReference type="GO" id="GO:0005737">
    <property type="term" value="C:cytoplasm"/>
    <property type="evidence" value="ECO:0007669"/>
    <property type="project" value="UniProtKB-SubCell"/>
</dbReference>
<dbReference type="InterPro" id="IPR023509">
    <property type="entry name" value="DTD-like_sf"/>
</dbReference>
<comment type="subcellular location">
    <subcellularLocation>
        <location evidence="6">Cytoplasm</location>
    </subcellularLocation>
</comment>
<comment type="catalytic activity">
    <reaction evidence="4">
        <text>glycyl-tRNA(Ala) + H2O = tRNA(Ala) + glycine + H(+)</text>
        <dbReference type="Rhea" id="RHEA:53744"/>
        <dbReference type="Rhea" id="RHEA-COMP:9657"/>
        <dbReference type="Rhea" id="RHEA-COMP:13640"/>
        <dbReference type="ChEBI" id="CHEBI:15377"/>
        <dbReference type="ChEBI" id="CHEBI:15378"/>
        <dbReference type="ChEBI" id="CHEBI:57305"/>
        <dbReference type="ChEBI" id="CHEBI:78442"/>
        <dbReference type="ChEBI" id="CHEBI:78522"/>
        <dbReference type="EC" id="3.1.1.96"/>
    </reaction>
</comment>
<dbReference type="AlphaFoldDB" id="A0A1S8B5R5"/>
<evidence type="ECO:0000256" key="6">
    <source>
        <dbReference type="RuleBase" id="RU003470"/>
    </source>
</evidence>
<sequence length="138" mass="15306">MAGKVLSMQLWDDDQGGKWKRNVKDVGGEVLCVSQFTLLASTKKGKKPSFHRSAPEQQARDLYSSFFKKTQDLYQKERVKDGVFQAMMDVALVNDGPVGLDYRCEDEAVNLPAFLLLVSPQACQAPADNHSLSCIGDH</sequence>
<comment type="catalytic activity">
    <reaction evidence="5">
        <text>a D-aminoacyl-tRNA + H2O = a tRNA + a D-alpha-amino acid + H(+)</text>
        <dbReference type="Rhea" id="RHEA:13953"/>
        <dbReference type="Rhea" id="RHEA-COMP:10123"/>
        <dbReference type="Rhea" id="RHEA-COMP:10124"/>
        <dbReference type="ChEBI" id="CHEBI:15377"/>
        <dbReference type="ChEBI" id="CHEBI:15378"/>
        <dbReference type="ChEBI" id="CHEBI:59871"/>
        <dbReference type="ChEBI" id="CHEBI:78442"/>
        <dbReference type="ChEBI" id="CHEBI:79333"/>
        <dbReference type="EC" id="3.1.1.96"/>
    </reaction>
</comment>
<evidence type="ECO:0000256" key="4">
    <source>
        <dbReference type="ARBA" id="ARBA00047676"/>
    </source>
</evidence>
<dbReference type="InterPro" id="IPR003732">
    <property type="entry name" value="Daa-tRNA_deacyls_DTD"/>
</dbReference>
<keyword evidence="6" id="KW-0820">tRNA-binding</keyword>
<dbReference type="GO" id="GO:0000049">
    <property type="term" value="F:tRNA binding"/>
    <property type="evidence" value="ECO:0007669"/>
    <property type="project" value="UniProtKB-KW"/>
</dbReference>
<dbReference type="Pfam" id="PF02580">
    <property type="entry name" value="Tyr_Deacylase"/>
    <property type="match status" value="1"/>
</dbReference>
<dbReference type="EC" id="3.1.1.96" evidence="2 6"/>
<dbReference type="NCBIfam" id="TIGR00256">
    <property type="entry name" value="D-aminoacyl-tRNA deacylase"/>
    <property type="match status" value="1"/>
</dbReference>
<dbReference type="FunFam" id="3.50.80.10:FF:000001">
    <property type="entry name" value="D-aminoacyl-tRNA deacylase"/>
    <property type="match status" value="1"/>
</dbReference>
<dbReference type="GO" id="GO:0051500">
    <property type="term" value="F:D-tyrosyl-tRNA(Tyr) deacylase activity"/>
    <property type="evidence" value="ECO:0007669"/>
    <property type="project" value="TreeGrafter"/>
</dbReference>
<evidence type="ECO:0000256" key="3">
    <source>
        <dbReference type="ARBA" id="ARBA00020007"/>
    </source>
</evidence>
<keyword evidence="6" id="KW-0378">Hydrolase</keyword>
<evidence type="ECO:0000256" key="1">
    <source>
        <dbReference type="ARBA" id="ARBA00009673"/>
    </source>
</evidence>
<name>A0A1S8B5R5_9PEZI</name>
<accession>A0A1S8B5R5</accession>
<dbReference type="PANTHER" id="PTHR10472:SF5">
    <property type="entry name" value="D-AMINOACYL-TRNA DEACYLASE 1"/>
    <property type="match status" value="1"/>
</dbReference>
<dbReference type="PANTHER" id="PTHR10472">
    <property type="entry name" value="D-TYROSYL-TRNA TYR DEACYLASE"/>
    <property type="match status" value="1"/>
</dbReference>
<keyword evidence="6" id="KW-0694">RNA-binding</keyword>
<evidence type="ECO:0000256" key="5">
    <source>
        <dbReference type="ARBA" id="ARBA00048018"/>
    </source>
</evidence>
<dbReference type="SUPFAM" id="SSF69500">
    <property type="entry name" value="DTD-like"/>
    <property type="match status" value="1"/>
</dbReference>
<proteinExistence type="inferred from homology"/>
<organism evidence="7 8">
    <name type="scientific">Diplodia seriata</name>
    <dbReference type="NCBI Taxonomy" id="420778"/>
    <lineage>
        <taxon>Eukaryota</taxon>
        <taxon>Fungi</taxon>
        <taxon>Dikarya</taxon>
        <taxon>Ascomycota</taxon>
        <taxon>Pezizomycotina</taxon>
        <taxon>Dothideomycetes</taxon>
        <taxon>Dothideomycetes incertae sedis</taxon>
        <taxon>Botryosphaeriales</taxon>
        <taxon>Botryosphaeriaceae</taxon>
        <taxon>Diplodia</taxon>
    </lineage>
</organism>
<reference evidence="7 8" key="1">
    <citation type="submission" date="2017-01" db="EMBL/GenBank/DDBJ databases">
        <title>Draft genome sequence of Diplodia seriata F98.1, a fungal species involved in grapevine trunk diseases.</title>
        <authorList>
            <person name="Robert-Siegwald G."/>
            <person name="Vallet J."/>
            <person name="Abou-Mansour E."/>
            <person name="Xu J."/>
            <person name="Rey P."/>
            <person name="Bertsch C."/>
            <person name="Rego C."/>
            <person name="Larignon P."/>
            <person name="Fontaine F."/>
            <person name="Lebrun M.-H."/>
        </authorList>
    </citation>
    <scope>NUCLEOTIDE SEQUENCE [LARGE SCALE GENOMIC DNA]</scope>
    <source>
        <strain evidence="7 8">F98.1</strain>
    </source>
</reference>
<comment type="caution">
    <text evidence="7">The sequence shown here is derived from an EMBL/GenBank/DDBJ whole genome shotgun (WGS) entry which is preliminary data.</text>
</comment>
<dbReference type="Proteomes" id="UP000190776">
    <property type="component" value="Unassembled WGS sequence"/>
</dbReference>
<comment type="similarity">
    <text evidence="1 6">Belongs to the DTD family.</text>
</comment>
<gene>
    <name evidence="7" type="ORF">BK809_0001039</name>
</gene>
<dbReference type="STRING" id="420778.A0A1S8B5R5"/>
<evidence type="ECO:0000313" key="7">
    <source>
        <dbReference type="EMBL" id="OMP82849.1"/>
    </source>
</evidence>
<dbReference type="OrthoDB" id="275783at2759"/>
<keyword evidence="6" id="KW-0963">Cytoplasm</keyword>
<evidence type="ECO:0000313" key="8">
    <source>
        <dbReference type="Proteomes" id="UP000190776"/>
    </source>
</evidence>
<dbReference type="EMBL" id="MSZU01000113">
    <property type="protein sequence ID" value="OMP82849.1"/>
    <property type="molecule type" value="Genomic_DNA"/>
</dbReference>
<dbReference type="GO" id="GO:0106026">
    <property type="term" value="F:Gly-tRNA(Ala) deacylase activity"/>
    <property type="evidence" value="ECO:0007669"/>
    <property type="project" value="RHEA"/>
</dbReference>
<protein>
    <recommendedName>
        <fullName evidence="3 6">D-aminoacyl-tRNA deacylase</fullName>
        <ecNumber evidence="2 6">3.1.1.96</ecNumber>
    </recommendedName>
</protein>
<dbReference type="Gene3D" id="3.50.80.10">
    <property type="entry name" value="D-tyrosyl-tRNA(Tyr) deacylase"/>
    <property type="match status" value="1"/>
</dbReference>
<evidence type="ECO:0000256" key="2">
    <source>
        <dbReference type="ARBA" id="ARBA00013056"/>
    </source>
</evidence>